<comment type="caution">
    <text evidence="1">The sequence shown here is derived from an EMBL/GenBank/DDBJ whole genome shotgun (WGS) entry which is preliminary data.</text>
</comment>
<accession>A0A3R9JJF8</accession>
<evidence type="ECO:0000313" key="2">
    <source>
        <dbReference type="Proteomes" id="UP000278970"/>
    </source>
</evidence>
<organism evidence="1 2">
    <name type="scientific">Streptococcus mitis</name>
    <dbReference type="NCBI Taxonomy" id="28037"/>
    <lineage>
        <taxon>Bacteria</taxon>
        <taxon>Bacillati</taxon>
        <taxon>Bacillota</taxon>
        <taxon>Bacilli</taxon>
        <taxon>Lactobacillales</taxon>
        <taxon>Streptococcaceae</taxon>
        <taxon>Streptococcus</taxon>
        <taxon>Streptococcus mitis group</taxon>
    </lineage>
</organism>
<sequence>MDIVKNNLTNLIPIVNPALKIENGIKLAIMYRILPTTEIDFSELVKEAYKKLYGENIPESADTIFNAFIPFLDFCRAKLILLNHNVSNLEQEKLLRLVYLHLDEIFNGYSDLESLFNRYFDLMYSFSNMMPVPKYFNGSYNKNGKGTWELNKDYPSIYYKNLEDEESSIDNVKEMKKWLDENMKKYRIEQMYMLEPPYPIGEYYGYNDNKLDNLISFIKNAIRLIEDRFN</sequence>
<dbReference type="AlphaFoldDB" id="A0A3R9JJF8"/>
<dbReference type="OrthoDB" id="2047014at2"/>
<dbReference type="RefSeq" id="WP_125448960.1">
    <property type="nucleotide sequence ID" value="NZ_RJNS01000001.1"/>
</dbReference>
<gene>
    <name evidence="1" type="ORF">D8854_00605</name>
</gene>
<name>A0A3R9JJF8_STRMT</name>
<reference evidence="1 2" key="1">
    <citation type="submission" date="2018-11" db="EMBL/GenBank/DDBJ databases">
        <title>Species Designations Belie Phenotypic and Genotypic Heterogeneity in Oral Streptococci.</title>
        <authorList>
            <person name="Velsko I."/>
        </authorList>
    </citation>
    <scope>NUCLEOTIDE SEQUENCE [LARGE SCALE GENOMIC DNA]</scope>
    <source>
        <strain evidence="1 2">BCA11</strain>
    </source>
</reference>
<dbReference type="EMBL" id="RJNS01000001">
    <property type="protein sequence ID" value="RSI83385.1"/>
    <property type="molecule type" value="Genomic_DNA"/>
</dbReference>
<protein>
    <submittedName>
        <fullName evidence="1">Uncharacterized protein</fullName>
    </submittedName>
</protein>
<evidence type="ECO:0000313" key="1">
    <source>
        <dbReference type="EMBL" id="RSI83385.1"/>
    </source>
</evidence>
<dbReference type="Proteomes" id="UP000278970">
    <property type="component" value="Unassembled WGS sequence"/>
</dbReference>
<proteinExistence type="predicted"/>